<accession>A0ABR3A5I0</accession>
<feature type="domain" description="VHS" evidence="2">
    <location>
        <begin position="388"/>
        <end position="490"/>
    </location>
</feature>
<evidence type="ECO:0000313" key="4">
    <source>
        <dbReference type="Proteomes" id="UP001437256"/>
    </source>
</evidence>
<dbReference type="InterPro" id="IPR002014">
    <property type="entry name" value="VHS_dom"/>
</dbReference>
<dbReference type="EMBL" id="JBBXMP010000013">
    <property type="protein sequence ID" value="KAL0069197.1"/>
    <property type="molecule type" value="Genomic_DNA"/>
</dbReference>
<dbReference type="Gene3D" id="1.25.40.90">
    <property type="match status" value="1"/>
</dbReference>
<reference evidence="3 4" key="1">
    <citation type="submission" date="2024-05" db="EMBL/GenBank/DDBJ databases">
        <title>A draft genome resource for the thread blight pathogen Marasmius tenuissimus strain MS-2.</title>
        <authorList>
            <person name="Yulfo-Soto G.E."/>
            <person name="Baruah I.K."/>
            <person name="Amoako-Attah I."/>
            <person name="Bukari Y."/>
            <person name="Meinhardt L.W."/>
            <person name="Bailey B.A."/>
            <person name="Cohen S.P."/>
        </authorList>
    </citation>
    <scope>NUCLEOTIDE SEQUENCE [LARGE SCALE GENOMIC DNA]</scope>
    <source>
        <strain evidence="3 4">MS-2</strain>
    </source>
</reference>
<feature type="compositionally biased region" description="Low complexity" evidence="1">
    <location>
        <begin position="145"/>
        <end position="157"/>
    </location>
</feature>
<proteinExistence type="predicted"/>
<dbReference type="InterPro" id="IPR008942">
    <property type="entry name" value="ENTH_VHS"/>
</dbReference>
<feature type="compositionally biased region" description="Low complexity" evidence="1">
    <location>
        <begin position="188"/>
        <end position="203"/>
    </location>
</feature>
<evidence type="ECO:0000259" key="2">
    <source>
        <dbReference type="PROSITE" id="PS50179"/>
    </source>
</evidence>
<dbReference type="InterPro" id="IPR045007">
    <property type="entry name" value="LSB5"/>
</dbReference>
<name>A0ABR3A5I0_9AGAR</name>
<evidence type="ECO:0000256" key="1">
    <source>
        <dbReference type="SAM" id="MobiDB-lite"/>
    </source>
</evidence>
<dbReference type="Pfam" id="PF00790">
    <property type="entry name" value="VHS"/>
    <property type="match status" value="1"/>
</dbReference>
<dbReference type="PROSITE" id="PS50179">
    <property type="entry name" value="VHS"/>
    <property type="match status" value="1"/>
</dbReference>
<dbReference type="Proteomes" id="UP001437256">
    <property type="component" value="Unassembled WGS sequence"/>
</dbReference>
<evidence type="ECO:0000313" key="3">
    <source>
        <dbReference type="EMBL" id="KAL0069197.1"/>
    </source>
</evidence>
<feature type="region of interest" description="Disordered" evidence="1">
    <location>
        <begin position="143"/>
        <end position="162"/>
    </location>
</feature>
<organism evidence="3 4">
    <name type="scientific">Marasmius tenuissimus</name>
    <dbReference type="NCBI Taxonomy" id="585030"/>
    <lineage>
        <taxon>Eukaryota</taxon>
        <taxon>Fungi</taxon>
        <taxon>Dikarya</taxon>
        <taxon>Basidiomycota</taxon>
        <taxon>Agaricomycotina</taxon>
        <taxon>Agaricomycetes</taxon>
        <taxon>Agaricomycetidae</taxon>
        <taxon>Agaricales</taxon>
        <taxon>Marasmiineae</taxon>
        <taxon>Marasmiaceae</taxon>
        <taxon>Marasmius</taxon>
    </lineage>
</organism>
<dbReference type="PANTHER" id="PTHR47789">
    <property type="entry name" value="LAS SEVENTEEN-BINDING PROTEIN 5"/>
    <property type="match status" value="1"/>
</dbReference>
<dbReference type="PANTHER" id="PTHR47789:SF2">
    <property type="entry name" value="VHS DOMAIN-CONTAINING PROTEIN"/>
    <property type="match status" value="1"/>
</dbReference>
<feature type="region of interest" description="Disordered" evidence="1">
    <location>
        <begin position="67"/>
        <end position="109"/>
    </location>
</feature>
<feature type="region of interest" description="Disordered" evidence="1">
    <location>
        <begin position="31"/>
        <end position="50"/>
    </location>
</feature>
<dbReference type="SUPFAM" id="SSF48464">
    <property type="entry name" value="ENTH/VHS domain"/>
    <property type="match status" value="1"/>
</dbReference>
<feature type="region of interest" description="Disordered" evidence="1">
    <location>
        <begin position="182"/>
        <end position="279"/>
    </location>
</feature>
<feature type="compositionally biased region" description="Polar residues" evidence="1">
    <location>
        <begin position="229"/>
        <end position="241"/>
    </location>
</feature>
<gene>
    <name evidence="3" type="ORF">AAF712_003560</name>
</gene>
<comment type="caution">
    <text evidence="3">The sequence shown here is derived from an EMBL/GenBank/DDBJ whole genome shotgun (WGS) entry which is preliminary data.</text>
</comment>
<keyword evidence="4" id="KW-1185">Reference proteome</keyword>
<protein>
    <recommendedName>
        <fullName evidence="2">VHS domain-containing protein</fullName>
    </recommendedName>
</protein>
<sequence>MHERTILDPVPDSLPFSPVDAPATFSEVETRLGDDFSPSSSGAKNVLPHPDHLKNIHEAHSQIQSNVGLPTPLETDVEPPEVLSSPTQQAPSYAKPTVPSLEGPNTSVKDELHPVVGTIETALPQSLQVVIKDFWNGNLNRGRAQEQQDQNPAQEQAHQQREDLDGTSYDLVELFPNPQPATASALVPLAPSGSSSNGSLSPGEARPPGPHQELSGSHTLKRKRKNPDLTHQYNNLSNHSIPTPPPMGILKALDPPHTHQRLPSTGHPHQIHHHQYTGSSDTMATMQMIAPSRHSTGMEQYPSMNSLAPSTIVSHNTENGHVRREIWEKEKDRKEGGWLSRWTIGGREKDKVHGHGQGERSQLWQPVHPKEQGGELTKLIGFLTATFSEDWALVLDVCERASASNSNAKEAIRALQREFKYGQPQAQLSAARLWAIMLRASTDAFMGQLTSREFLETLEELLSSSITYPVVKERVLNVLAAAAYASESSE</sequence>